<dbReference type="OrthoDB" id="2671396at2759"/>
<feature type="domain" description="KOW" evidence="2">
    <location>
        <begin position="326"/>
        <end position="353"/>
    </location>
</feature>
<dbReference type="AlphaFoldDB" id="A0A9P7ESB3"/>
<feature type="region of interest" description="Disordered" evidence="1">
    <location>
        <begin position="152"/>
        <end position="204"/>
    </location>
</feature>
<evidence type="ECO:0000256" key="1">
    <source>
        <dbReference type="SAM" id="MobiDB-lite"/>
    </source>
</evidence>
<dbReference type="SUPFAM" id="SSF50104">
    <property type="entry name" value="Translation proteins SH3-like domain"/>
    <property type="match status" value="1"/>
</dbReference>
<sequence length="863" mass="97053">MDQEKWGARNDVEMDDSDEELSRISIEASKAPISTQLLGAQPTIGSKVSEWFIDRLKYIPLQLLQINYQAKSHQNMSKRAGPCHNGDEPTSKRLQIDEGNHTLPLALYNPYAWEILRKFLTSDMSMAEMDTALESHLGSRFSAEIGWNPDIKYVPESESPQASPIRQSRKPRKKNLYIIDEAEEDDKDEEEEYGDGDGDRQPVWSPKVTRLLGASAKDRLAATFNDMVTQFERNPTSLSHGCQNLAESRMYLLHVQRSATEYVTVHLRKQKFPVIVSAWIAGQLYVVSDSPKTIAESLPSSLHLAVKEYICVTDAEREAVQCSRSKLHDPAWVRITNGKYKDNVGRVFKSEDGFVQVLIATCDFPYNMPRGSRGLLERSRLWNSKAVSDIVQDGEVVGCTCDGERYYQGLLLKTFRRDLLELVASPHVNDIQHHLEAGWDMTFLKTTVLAFLIQFLCVGDWARVVKGHLRGEVGQVASTDHMYGSVGLEFTFDTSLEEIEVQLEDIERVFRVGDTVKVVAGPYLGLEGHVIQMNEDVFHICQDISKEVVEVLKYYLDRHPLKHTLNLQLPMQQIFEPPHDSDSIEIGDHIEVLCGEHARKHGVVDWFAKGETSLWFRDIFTADREPSISLLSISIPVKMFQRTNLAQTIQFTKERGYDIRPGDAVSVVRGPEFGMKGLMQHVDFPNAALILICDSDKSLINVPIKFFVKLHNASLDPFKKDIGQEVFVIGGDRKGYRGTLQSFHQNLHHCFVTRYGMRLNGAILEGPEFVSFCEMQKRSYLALPPQSITPPVEQVPSSSSASITDPDPLPSNGLSALSTSLRSADVEHGLSSSVIPSSSSSLQAWSVDELDIRDSLDARTDKP</sequence>
<dbReference type="EMBL" id="JABBWM010000182">
    <property type="protein sequence ID" value="KAG2085237.1"/>
    <property type="molecule type" value="Genomic_DNA"/>
</dbReference>
<feature type="compositionally biased region" description="Acidic residues" evidence="1">
    <location>
        <begin position="180"/>
        <end position="196"/>
    </location>
</feature>
<feature type="domain" description="KOW" evidence="2">
    <location>
        <begin position="719"/>
        <end position="746"/>
    </location>
</feature>
<feature type="domain" description="KOW" evidence="2">
    <location>
        <begin position="509"/>
        <end position="536"/>
    </location>
</feature>
<dbReference type="Proteomes" id="UP000823399">
    <property type="component" value="Unassembled WGS sequence"/>
</dbReference>
<dbReference type="Gene3D" id="2.30.30.30">
    <property type="match status" value="1"/>
</dbReference>
<dbReference type="InterPro" id="IPR005824">
    <property type="entry name" value="KOW"/>
</dbReference>
<dbReference type="RefSeq" id="XP_041284629.1">
    <property type="nucleotide sequence ID" value="XM_041442732.1"/>
</dbReference>
<dbReference type="InterPro" id="IPR014722">
    <property type="entry name" value="Rib_uL2_dom2"/>
</dbReference>
<comment type="caution">
    <text evidence="3">The sequence shown here is derived from an EMBL/GenBank/DDBJ whole genome shotgun (WGS) entry which is preliminary data.</text>
</comment>
<evidence type="ECO:0000259" key="2">
    <source>
        <dbReference type="SMART" id="SM00739"/>
    </source>
</evidence>
<proteinExistence type="predicted"/>
<dbReference type="InterPro" id="IPR008991">
    <property type="entry name" value="Translation_prot_SH3-like_sf"/>
</dbReference>
<gene>
    <name evidence="3" type="ORF">F5147DRAFT_782149</name>
</gene>
<keyword evidence="4" id="KW-1185">Reference proteome</keyword>
<reference evidence="3" key="1">
    <citation type="journal article" date="2020" name="New Phytol.">
        <title>Comparative genomics reveals dynamic genome evolution in host specialist ectomycorrhizal fungi.</title>
        <authorList>
            <person name="Lofgren L.A."/>
            <person name="Nguyen N.H."/>
            <person name="Vilgalys R."/>
            <person name="Ruytinx J."/>
            <person name="Liao H.L."/>
            <person name="Branco S."/>
            <person name="Kuo A."/>
            <person name="LaButti K."/>
            <person name="Lipzen A."/>
            <person name="Andreopoulos W."/>
            <person name="Pangilinan J."/>
            <person name="Riley R."/>
            <person name="Hundley H."/>
            <person name="Na H."/>
            <person name="Barry K."/>
            <person name="Grigoriev I.V."/>
            <person name="Stajich J.E."/>
            <person name="Kennedy P.G."/>
        </authorList>
    </citation>
    <scope>NUCLEOTIDE SEQUENCE</scope>
    <source>
        <strain evidence="3">FC423</strain>
    </source>
</reference>
<dbReference type="SMART" id="SM00739">
    <property type="entry name" value="KOW"/>
    <property type="match status" value="5"/>
</dbReference>
<accession>A0A9P7ESB3</accession>
<evidence type="ECO:0000313" key="4">
    <source>
        <dbReference type="Proteomes" id="UP000823399"/>
    </source>
</evidence>
<evidence type="ECO:0000313" key="3">
    <source>
        <dbReference type="EMBL" id="KAG2085237.1"/>
    </source>
</evidence>
<name>A0A9P7ESB3_9AGAM</name>
<organism evidence="3 4">
    <name type="scientific">Suillus discolor</name>
    <dbReference type="NCBI Taxonomy" id="1912936"/>
    <lineage>
        <taxon>Eukaryota</taxon>
        <taxon>Fungi</taxon>
        <taxon>Dikarya</taxon>
        <taxon>Basidiomycota</taxon>
        <taxon>Agaricomycotina</taxon>
        <taxon>Agaricomycetes</taxon>
        <taxon>Agaricomycetidae</taxon>
        <taxon>Boletales</taxon>
        <taxon>Suillineae</taxon>
        <taxon>Suillaceae</taxon>
        <taxon>Suillus</taxon>
    </lineage>
</organism>
<feature type="domain" description="KOW" evidence="2">
    <location>
        <begin position="658"/>
        <end position="685"/>
    </location>
</feature>
<feature type="domain" description="KOW" evidence="2">
    <location>
        <begin position="455"/>
        <end position="482"/>
    </location>
</feature>
<dbReference type="GeneID" id="64704991"/>
<feature type="region of interest" description="Disordered" evidence="1">
    <location>
        <begin position="789"/>
        <end position="816"/>
    </location>
</feature>
<protein>
    <recommendedName>
        <fullName evidence="2">KOW domain-containing protein</fullName>
    </recommendedName>
</protein>